<comment type="caution">
    <text evidence="2">The sequence shown here is derived from an EMBL/GenBank/DDBJ whole genome shotgun (WGS) entry which is preliminary data.</text>
</comment>
<protein>
    <recommendedName>
        <fullName evidence="4">DUF1795 domain-containing protein</fullName>
    </recommendedName>
</protein>
<keyword evidence="1" id="KW-0812">Transmembrane</keyword>
<keyword evidence="3" id="KW-1185">Reference proteome</keyword>
<dbReference type="RefSeq" id="WP_149748795.1">
    <property type="nucleotide sequence ID" value="NZ_VUJW01000001.1"/>
</dbReference>
<sequence length="190" mass="20362">MGLLDDRLKGRRGVVVLIVTGVIAAVAAAAIVAWSDDTEDAAPNRPRDKLVEVVSRAGDFAVSAPDVLVGDQVGRGVKLTSQNDDLVITVAPSSEAGLRAGHAATLDVIRGTYPEMRVDREVGTTMGGLEARRSVGVVRRARGDQVLFSVTTAAQGRRTWSVVLFAARDIDPARLERFYQPVLDGFRVLR</sequence>
<reference evidence="2 3" key="1">
    <citation type="submission" date="2019-09" db="EMBL/GenBank/DDBJ databases">
        <title>Nocardioides panacisoli sp. nov., isolated from the soil of a ginseng field.</title>
        <authorList>
            <person name="Cho C."/>
        </authorList>
    </citation>
    <scope>NUCLEOTIDE SEQUENCE [LARGE SCALE GENOMIC DNA]</scope>
    <source>
        <strain evidence="2 3">BN140041</strain>
    </source>
</reference>
<evidence type="ECO:0008006" key="4">
    <source>
        <dbReference type="Google" id="ProtNLM"/>
    </source>
</evidence>
<evidence type="ECO:0000313" key="3">
    <source>
        <dbReference type="Proteomes" id="UP000324351"/>
    </source>
</evidence>
<feature type="transmembrane region" description="Helical" evidence="1">
    <location>
        <begin position="12"/>
        <end position="34"/>
    </location>
</feature>
<name>A0A5B1M8P7_9ACTN</name>
<gene>
    <name evidence="2" type="ORF">F0U47_02985</name>
</gene>
<keyword evidence="1" id="KW-0472">Membrane</keyword>
<proteinExistence type="predicted"/>
<organism evidence="2 3">
    <name type="scientific">Nocardioides antri</name>
    <dbReference type="NCBI Taxonomy" id="2607659"/>
    <lineage>
        <taxon>Bacteria</taxon>
        <taxon>Bacillati</taxon>
        <taxon>Actinomycetota</taxon>
        <taxon>Actinomycetes</taxon>
        <taxon>Propionibacteriales</taxon>
        <taxon>Nocardioidaceae</taxon>
        <taxon>Nocardioides</taxon>
    </lineage>
</organism>
<evidence type="ECO:0000313" key="2">
    <source>
        <dbReference type="EMBL" id="KAA1429173.1"/>
    </source>
</evidence>
<reference evidence="2 3" key="2">
    <citation type="submission" date="2019-09" db="EMBL/GenBank/DDBJ databases">
        <authorList>
            <person name="Jin C."/>
        </authorList>
    </citation>
    <scope>NUCLEOTIDE SEQUENCE [LARGE SCALE GENOMIC DNA]</scope>
    <source>
        <strain evidence="2 3">BN140041</strain>
    </source>
</reference>
<keyword evidence="1" id="KW-1133">Transmembrane helix</keyword>
<evidence type="ECO:0000256" key="1">
    <source>
        <dbReference type="SAM" id="Phobius"/>
    </source>
</evidence>
<dbReference type="AlphaFoldDB" id="A0A5B1M8P7"/>
<dbReference type="Proteomes" id="UP000324351">
    <property type="component" value="Unassembled WGS sequence"/>
</dbReference>
<accession>A0A5B1M8P7</accession>
<dbReference type="EMBL" id="VUJW01000001">
    <property type="protein sequence ID" value="KAA1429173.1"/>
    <property type="molecule type" value="Genomic_DNA"/>
</dbReference>